<name>A0A193GKY6_9BORD</name>
<dbReference type="OrthoDB" id="9813965at2"/>
<dbReference type="PROSITE" id="PS01047">
    <property type="entry name" value="HMA_1"/>
    <property type="match status" value="1"/>
</dbReference>
<evidence type="ECO:0000259" key="2">
    <source>
        <dbReference type="PROSITE" id="PS50846"/>
    </source>
</evidence>
<dbReference type="Pfam" id="PF00403">
    <property type="entry name" value="HMA"/>
    <property type="match status" value="1"/>
</dbReference>
<dbReference type="Gene3D" id="3.30.70.100">
    <property type="match status" value="1"/>
</dbReference>
<reference evidence="3 4" key="1">
    <citation type="submission" date="2016-06" db="EMBL/GenBank/DDBJ databases">
        <title>Complete genome sequences of Bordetella bronchialis and Bordetella flabilis.</title>
        <authorList>
            <person name="LiPuma J.J."/>
            <person name="Spilker T."/>
        </authorList>
    </citation>
    <scope>NUCLEOTIDE SEQUENCE [LARGE SCALE GENOMIC DNA]</scope>
    <source>
        <strain evidence="3 4">AU10664</strain>
    </source>
</reference>
<sequence>MVLQYHVPDMSCDHCVKVIGEAVSQAVEGATVQADLRSHTVRVAGTEDKTAVEAAIRSAGYTPAAV</sequence>
<dbReference type="STRING" id="463014.BAU07_15540"/>
<dbReference type="SUPFAM" id="SSF55008">
    <property type="entry name" value="HMA, heavy metal-associated domain"/>
    <property type="match status" value="1"/>
</dbReference>
<gene>
    <name evidence="3" type="ORF">BAU07_15540</name>
</gene>
<proteinExistence type="predicted"/>
<dbReference type="InterPro" id="IPR017969">
    <property type="entry name" value="Heavy-metal-associated_CS"/>
</dbReference>
<dbReference type="InterPro" id="IPR036163">
    <property type="entry name" value="HMA_dom_sf"/>
</dbReference>
<dbReference type="EMBL" id="CP016172">
    <property type="protein sequence ID" value="ANN80525.1"/>
    <property type="molecule type" value="Genomic_DNA"/>
</dbReference>
<protein>
    <submittedName>
        <fullName evidence="3">Heavy metal transporter</fullName>
    </submittedName>
</protein>
<accession>A0A193GKY6</accession>
<dbReference type="CDD" id="cd00371">
    <property type="entry name" value="HMA"/>
    <property type="match status" value="1"/>
</dbReference>
<evidence type="ECO:0000256" key="1">
    <source>
        <dbReference type="ARBA" id="ARBA00022723"/>
    </source>
</evidence>
<keyword evidence="4" id="KW-1185">Reference proteome</keyword>
<dbReference type="GO" id="GO:0046872">
    <property type="term" value="F:metal ion binding"/>
    <property type="evidence" value="ECO:0007669"/>
    <property type="project" value="UniProtKB-KW"/>
</dbReference>
<dbReference type="KEGG" id="bfz:BAU07_15540"/>
<dbReference type="PROSITE" id="PS50846">
    <property type="entry name" value="HMA_2"/>
    <property type="match status" value="1"/>
</dbReference>
<dbReference type="AlphaFoldDB" id="A0A193GKY6"/>
<keyword evidence="1" id="KW-0479">Metal-binding</keyword>
<evidence type="ECO:0000313" key="3">
    <source>
        <dbReference type="EMBL" id="ANN80525.1"/>
    </source>
</evidence>
<evidence type="ECO:0000313" key="4">
    <source>
        <dbReference type="Proteomes" id="UP000091926"/>
    </source>
</evidence>
<organism evidence="3 4">
    <name type="scientific">Bordetella flabilis</name>
    <dbReference type="NCBI Taxonomy" id="463014"/>
    <lineage>
        <taxon>Bacteria</taxon>
        <taxon>Pseudomonadati</taxon>
        <taxon>Pseudomonadota</taxon>
        <taxon>Betaproteobacteria</taxon>
        <taxon>Burkholderiales</taxon>
        <taxon>Alcaligenaceae</taxon>
        <taxon>Bordetella</taxon>
    </lineage>
</organism>
<dbReference type="InterPro" id="IPR006121">
    <property type="entry name" value="HMA_dom"/>
</dbReference>
<dbReference type="Proteomes" id="UP000091926">
    <property type="component" value="Chromosome"/>
</dbReference>
<feature type="domain" description="HMA" evidence="2">
    <location>
        <begin position="1"/>
        <end position="64"/>
    </location>
</feature>